<dbReference type="InterPro" id="IPR011042">
    <property type="entry name" value="6-blade_b-propeller_TolB-like"/>
</dbReference>
<dbReference type="InterPro" id="IPR011659">
    <property type="entry name" value="WD40"/>
</dbReference>
<keyword evidence="6" id="KW-1185">Reference proteome</keyword>
<gene>
    <name evidence="5" type="ORF">EAH73_18370</name>
</gene>
<feature type="chain" id="PRO_5021350235" evidence="3">
    <location>
        <begin position="20"/>
        <end position="723"/>
    </location>
</feature>
<dbReference type="SUPFAM" id="SSF82171">
    <property type="entry name" value="DPP6 N-terminal domain-like"/>
    <property type="match status" value="1"/>
</dbReference>
<dbReference type="GO" id="GO:0004252">
    <property type="term" value="F:serine-type endopeptidase activity"/>
    <property type="evidence" value="ECO:0007669"/>
    <property type="project" value="TreeGrafter"/>
</dbReference>
<dbReference type="Proteomes" id="UP000317646">
    <property type="component" value="Unassembled WGS sequence"/>
</dbReference>
<keyword evidence="2" id="KW-0645">Protease</keyword>
<dbReference type="Gene3D" id="2.120.10.30">
    <property type="entry name" value="TolB, C-terminal domain"/>
    <property type="match status" value="2"/>
</dbReference>
<dbReference type="SUPFAM" id="SSF53474">
    <property type="entry name" value="alpha/beta-Hydrolases"/>
    <property type="match status" value="1"/>
</dbReference>
<dbReference type="EMBL" id="RCYZ01000008">
    <property type="protein sequence ID" value="TPG63022.1"/>
    <property type="molecule type" value="Genomic_DNA"/>
</dbReference>
<proteinExistence type="predicted"/>
<evidence type="ECO:0000256" key="1">
    <source>
        <dbReference type="ARBA" id="ARBA00022801"/>
    </source>
</evidence>
<dbReference type="InterPro" id="IPR029058">
    <property type="entry name" value="AB_hydrolase_fold"/>
</dbReference>
<comment type="caution">
    <text evidence="5">The sequence shown here is derived from an EMBL/GenBank/DDBJ whole genome shotgun (WGS) entry which is preliminary data.</text>
</comment>
<reference evidence="5 6" key="1">
    <citation type="journal article" date="2019" name="Environ. Microbiol.">
        <title>Species interactions and distinct microbial communities in high Arctic permafrost affected cryosols are associated with the CH4 and CO2 gas fluxes.</title>
        <authorList>
            <person name="Altshuler I."/>
            <person name="Hamel J."/>
            <person name="Turney S."/>
            <person name="Magnuson E."/>
            <person name="Levesque R."/>
            <person name="Greer C."/>
            <person name="Whyte L.G."/>
        </authorList>
    </citation>
    <scope>NUCLEOTIDE SEQUENCE [LARGE SCALE GENOMIC DNA]</scope>
    <source>
        <strain evidence="5 6">S9.2P</strain>
    </source>
</reference>
<name>A0A502GNC7_9BACT</name>
<dbReference type="OrthoDB" id="9812921at2"/>
<keyword evidence="2" id="KW-0720">Serine protease</keyword>
<protein>
    <submittedName>
        <fullName evidence="5">S9 family peptidase</fullName>
    </submittedName>
</protein>
<accession>A0A502GNC7</accession>
<dbReference type="RefSeq" id="WP_140468903.1">
    <property type="nucleotide sequence ID" value="NZ_RCYZ01000008.1"/>
</dbReference>
<evidence type="ECO:0000313" key="5">
    <source>
        <dbReference type="EMBL" id="TPG63022.1"/>
    </source>
</evidence>
<dbReference type="InterPro" id="IPR001375">
    <property type="entry name" value="Peptidase_S9_cat"/>
</dbReference>
<dbReference type="PANTHER" id="PTHR42776:SF27">
    <property type="entry name" value="DIPEPTIDYL PEPTIDASE FAMILY MEMBER 6"/>
    <property type="match status" value="1"/>
</dbReference>
<dbReference type="Gene3D" id="3.40.50.1820">
    <property type="entry name" value="alpha/beta hydrolase"/>
    <property type="match status" value="1"/>
</dbReference>
<dbReference type="PANTHER" id="PTHR42776">
    <property type="entry name" value="SERINE PEPTIDASE S9 FAMILY MEMBER"/>
    <property type="match status" value="1"/>
</dbReference>
<dbReference type="GO" id="GO:0006508">
    <property type="term" value="P:proteolysis"/>
    <property type="evidence" value="ECO:0007669"/>
    <property type="project" value="InterPro"/>
</dbReference>
<keyword evidence="1" id="KW-0378">Hydrolase</keyword>
<dbReference type="Pfam" id="PF07676">
    <property type="entry name" value="PD40"/>
    <property type="match status" value="2"/>
</dbReference>
<evidence type="ECO:0000259" key="4">
    <source>
        <dbReference type="Pfam" id="PF00326"/>
    </source>
</evidence>
<evidence type="ECO:0000256" key="2">
    <source>
        <dbReference type="ARBA" id="ARBA00022825"/>
    </source>
</evidence>
<evidence type="ECO:0000313" key="6">
    <source>
        <dbReference type="Proteomes" id="UP000317646"/>
    </source>
</evidence>
<evidence type="ECO:0000256" key="3">
    <source>
        <dbReference type="SAM" id="SignalP"/>
    </source>
</evidence>
<keyword evidence="3" id="KW-0732">Signal</keyword>
<dbReference type="AlphaFoldDB" id="A0A502GNC7"/>
<sequence length="723" mass="79840">MKKTTLILLAGCLAQVARAQQGPEPMKVTDLLKIQQVGNVTLARDGRRAAFTVLSVEPDEKNKADYKNVTQLYQLGTAAGAQPRQLTFAKEGASQPAWSPDGRQLAFVRTVDDKPQVFVMPADGGEARQLTRYKFGAGAPKWSPDGRQILFSAPVPLRELLKDSVLNAAKAVPGWSFEKPGFAKNSLLGPAKPNADGNLAEIRAYLDKDEVDKKAKVLDNLNFQDEKDVSAEQNFAQFFLISTTDAGAQPVAVTHGFYRFSQAEFTPDGQHLVLLAALDSLRHPDRAQENGLYLTDRAGRHPRLLLGRDSTAYSDPKVSPSGKWLAFQQGPTGRVAVPTLALLPLNGTAKDLITIPFDRSKGNLAWSSDEKYVYFTAQANGGAPLYRANVKTRKIEKLSADDTGILSFDVAQGRVVYAQTGVRNPSDLFVADAGLRQVQRAGTFNDWVKNRQLSMPEKHSFVNDKGLTVEYWVMKPTAYQAGRKYPLLLDIHGGPAAMWGTGEASMWHEFQYFAAQGYGVVYGNPRGSGGYGQQFLRANINDWGTGPSADVLGYLDKTVAEGWADPQKLVVTGGSYAGYLVAWIVGHDHRFQAACSQRGVYDLATFFGEGNAWRLVPNYFGGYPWEPAVRAVLTRESPITYVQDITTPYIIFHGESDRRTGFVQGEMLYRSLKVLGRPVEYVRHPGGTHELTRAGDNRQRIDQMLRTYEFFERYLHTKVAAAQ</sequence>
<feature type="domain" description="Peptidase S9 prolyl oligopeptidase catalytic" evidence="4">
    <location>
        <begin position="508"/>
        <end position="716"/>
    </location>
</feature>
<organism evidence="5 6">
    <name type="scientific">Hymenobacter nivis</name>
    <dbReference type="NCBI Taxonomy" id="1850093"/>
    <lineage>
        <taxon>Bacteria</taxon>
        <taxon>Pseudomonadati</taxon>
        <taxon>Bacteroidota</taxon>
        <taxon>Cytophagia</taxon>
        <taxon>Cytophagales</taxon>
        <taxon>Hymenobacteraceae</taxon>
        <taxon>Hymenobacter</taxon>
    </lineage>
</organism>
<dbReference type="Pfam" id="PF00326">
    <property type="entry name" value="Peptidase_S9"/>
    <property type="match status" value="1"/>
</dbReference>
<feature type="signal peptide" evidence="3">
    <location>
        <begin position="1"/>
        <end position="19"/>
    </location>
</feature>